<feature type="domain" description="ABC transporter" evidence="6">
    <location>
        <begin position="13"/>
        <end position="257"/>
    </location>
</feature>
<dbReference type="InterPro" id="IPR013563">
    <property type="entry name" value="Oligopep_ABC_C"/>
</dbReference>
<sequence length="326" mass="35612">MSPTYAPDRTALLRIDDLVVEYPTAGGTIHAVSGVSFDVRRGETLGIVGESGSGKSTLLRAVLRLTPVTGGAVHYGDHELTSLTGEEMRQLRPDLQMIIQDPIASLNPRRTVRELVAEGLRIWPQRVTDTVDEQVRRGLDAVSLDVDLVGDRRPKSFSGGQCQRIAIARALALQPRVLFCDEPVSALDVSVQARILNLIRELRRTLDLTVVFVSHDLGVVKNVSDRVMVLYLGRVCELAPAEQFFAAPAHPYSRLLLSAAPGSGQAPEHEQTGEPPSPLDPPSGCRFRSRCPQAQEICATDVPEPRDIGNNHFVACHFPLLPTVRD</sequence>
<dbReference type="EMBL" id="JAUZMZ010000234">
    <property type="protein sequence ID" value="MEE2035100.1"/>
    <property type="molecule type" value="Genomic_DNA"/>
</dbReference>
<evidence type="ECO:0000256" key="4">
    <source>
        <dbReference type="ARBA" id="ARBA00022840"/>
    </source>
</evidence>
<accession>A0ABU7JYL2</accession>
<evidence type="ECO:0000256" key="1">
    <source>
        <dbReference type="ARBA" id="ARBA00005417"/>
    </source>
</evidence>
<dbReference type="PANTHER" id="PTHR43776:SF7">
    <property type="entry name" value="D,D-DIPEPTIDE TRANSPORT ATP-BINDING PROTEIN DDPF-RELATED"/>
    <property type="match status" value="1"/>
</dbReference>
<proteinExistence type="inferred from homology"/>
<evidence type="ECO:0000256" key="3">
    <source>
        <dbReference type="ARBA" id="ARBA00022741"/>
    </source>
</evidence>
<evidence type="ECO:0000259" key="6">
    <source>
        <dbReference type="PROSITE" id="PS50893"/>
    </source>
</evidence>
<dbReference type="Proteomes" id="UP001331936">
    <property type="component" value="Unassembled WGS sequence"/>
</dbReference>
<dbReference type="InterPro" id="IPR027417">
    <property type="entry name" value="P-loop_NTPase"/>
</dbReference>
<feature type="region of interest" description="Disordered" evidence="5">
    <location>
        <begin position="260"/>
        <end position="285"/>
    </location>
</feature>
<keyword evidence="2" id="KW-0813">Transport</keyword>
<comment type="similarity">
    <text evidence="1">Belongs to the ABC transporter superfamily.</text>
</comment>
<protein>
    <submittedName>
        <fullName evidence="7">ABC transporter ATP-binding protein</fullName>
    </submittedName>
</protein>
<dbReference type="PANTHER" id="PTHR43776">
    <property type="entry name" value="TRANSPORT ATP-BINDING PROTEIN"/>
    <property type="match status" value="1"/>
</dbReference>
<dbReference type="RefSeq" id="WP_330154444.1">
    <property type="nucleotide sequence ID" value="NZ_JAUZMZ010000234.1"/>
</dbReference>
<dbReference type="GO" id="GO:0005524">
    <property type="term" value="F:ATP binding"/>
    <property type="evidence" value="ECO:0007669"/>
    <property type="project" value="UniProtKB-KW"/>
</dbReference>
<gene>
    <name evidence="7" type="ORF">Q8814_23830</name>
</gene>
<dbReference type="InterPro" id="IPR003593">
    <property type="entry name" value="AAA+_ATPase"/>
</dbReference>
<comment type="caution">
    <text evidence="7">The sequence shown here is derived from an EMBL/GenBank/DDBJ whole genome shotgun (WGS) entry which is preliminary data.</text>
</comment>
<keyword evidence="4 7" id="KW-0067">ATP-binding</keyword>
<evidence type="ECO:0000313" key="8">
    <source>
        <dbReference type="Proteomes" id="UP001331936"/>
    </source>
</evidence>
<dbReference type="Pfam" id="PF00005">
    <property type="entry name" value="ABC_tran"/>
    <property type="match status" value="1"/>
</dbReference>
<organism evidence="7 8">
    <name type="scientific">Rhodococcus chondri</name>
    <dbReference type="NCBI Taxonomy" id="3065941"/>
    <lineage>
        <taxon>Bacteria</taxon>
        <taxon>Bacillati</taxon>
        <taxon>Actinomycetota</taxon>
        <taxon>Actinomycetes</taxon>
        <taxon>Mycobacteriales</taxon>
        <taxon>Nocardiaceae</taxon>
        <taxon>Rhodococcus</taxon>
    </lineage>
</organism>
<dbReference type="InterPro" id="IPR017871">
    <property type="entry name" value="ABC_transporter-like_CS"/>
</dbReference>
<keyword evidence="3" id="KW-0547">Nucleotide-binding</keyword>
<reference evidence="7 8" key="1">
    <citation type="submission" date="2023-08" db="EMBL/GenBank/DDBJ databases">
        <authorList>
            <person name="Girao M."/>
            <person name="Carvalho M.F."/>
        </authorList>
    </citation>
    <scope>NUCLEOTIDE SEQUENCE [LARGE SCALE GENOMIC DNA]</scope>
    <source>
        <strain evidence="7 8">CC-R104</strain>
    </source>
</reference>
<dbReference type="InterPro" id="IPR003439">
    <property type="entry name" value="ABC_transporter-like_ATP-bd"/>
</dbReference>
<evidence type="ECO:0000313" key="7">
    <source>
        <dbReference type="EMBL" id="MEE2035100.1"/>
    </source>
</evidence>
<dbReference type="PROSITE" id="PS50893">
    <property type="entry name" value="ABC_TRANSPORTER_2"/>
    <property type="match status" value="1"/>
</dbReference>
<dbReference type="Gene3D" id="3.40.50.300">
    <property type="entry name" value="P-loop containing nucleotide triphosphate hydrolases"/>
    <property type="match status" value="1"/>
</dbReference>
<dbReference type="SMART" id="SM00382">
    <property type="entry name" value="AAA"/>
    <property type="match status" value="1"/>
</dbReference>
<evidence type="ECO:0000256" key="5">
    <source>
        <dbReference type="SAM" id="MobiDB-lite"/>
    </source>
</evidence>
<dbReference type="SUPFAM" id="SSF52540">
    <property type="entry name" value="P-loop containing nucleoside triphosphate hydrolases"/>
    <property type="match status" value="1"/>
</dbReference>
<dbReference type="CDD" id="cd03257">
    <property type="entry name" value="ABC_NikE_OppD_transporters"/>
    <property type="match status" value="1"/>
</dbReference>
<dbReference type="NCBIfam" id="TIGR01727">
    <property type="entry name" value="oligo_HPY"/>
    <property type="match status" value="1"/>
</dbReference>
<keyword evidence="8" id="KW-1185">Reference proteome</keyword>
<evidence type="ECO:0000256" key="2">
    <source>
        <dbReference type="ARBA" id="ARBA00022448"/>
    </source>
</evidence>
<dbReference type="Pfam" id="PF08352">
    <property type="entry name" value="oligo_HPY"/>
    <property type="match status" value="1"/>
</dbReference>
<dbReference type="InterPro" id="IPR050319">
    <property type="entry name" value="ABC_transp_ATP-bind"/>
</dbReference>
<dbReference type="PROSITE" id="PS00211">
    <property type="entry name" value="ABC_TRANSPORTER_1"/>
    <property type="match status" value="1"/>
</dbReference>
<name>A0ABU7JYL2_9NOCA</name>